<dbReference type="Gene3D" id="2.60.40.10">
    <property type="entry name" value="Immunoglobulins"/>
    <property type="match status" value="1"/>
</dbReference>
<dbReference type="InterPro" id="IPR005181">
    <property type="entry name" value="SASA"/>
</dbReference>
<evidence type="ECO:0000313" key="3">
    <source>
        <dbReference type="EMBL" id="SKB72675.1"/>
    </source>
</evidence>
<dbReference type="Gene3D" id="3.40.50.1110">
    <property type="entry name" value="SGNH hydrolase"/>
    <property type="match status" value="1"/>
</dbReference>
<dbReference type="AlphaFoldDB" id="A0A1T5DLX6"/>
<accession>A0A1T5DLX6</accession>
<dbReference type="Pfam" id="PF03629">
    <property type="entry name" value="SASA"/>
    <property type="match status" value="1"/>
</dbReference>
<dbReference type="GO" id="GO:0016788">
    <property type="term" value="F:hydrolase activity, acting on ester bonds"/>
    <property type="evidence" value="ECO:0007669"/>
    <property type="project" value="UniProtKB-ARBA"/>
</dbReference>
<dbReference type="NCBIfam" id="TIGR04183">
    <property type="entry name" value="Por_Secre_tail"/>
    <property type="match status" value="1"/>
</dbReference>
<dbReference type="InterPro" id="IPR013783">
    <property type="entry name" value="Ig-like_fold"/>
</dbReference>
<dbReference type="InterPro" id="IPR026444">
    <property type="entry name" value="Secre_tail"/>
</dbReference>
<dbReference type="InterPro" id="IPR036514">
    <property type="entry name" value="SGNH_hydro_sf"/>
</dbReference>
<keyword evidence="1" id="KW-0378">Hydrolase</keyword>
<organism evidence="3 4">
    <name type="scientific">Dyadobacter psychrophilus</name>
    <dbReference type="NCBI Taxonomy" id="651661"/>
    <lineage>
        <taxon>Bacteria</taxon>
        <taxon>Pseudomonadati</taxon>
        <taxon>Bacteroidota</taxon>
        <taxon>Cytophagia</taxon>
        <taxon>Cytophagales</taxon>
        <taxon>Spirosomataceae</taxon>
        <taxon>Dyadobacter</taxon>
    </lineage>
</organism>
<evidence type="ECO:0000259" key="2">
    <source>
        <dbReference type="Pfam" id="PF03629"/>
    </source>
</evidence>
<dbReference type="RefSeq" id="WP_141110242.1">
    <property type="nucleotide sequence ID" value="NZ_FUZA01000002.1"/>
</dbReference>
<keyword evidence="4" id="KW-1185">Reference proteome</keyword>
<sequence>MKFQFLSLRILSKLGHFRFQLFLLFGLIFLNNIADAQRIAPVVFSRLPQDSQLYPRNAQSEATIPISGIVETAGYNYLSIQVLRNNAVQKYLRADLKYDKGVGSFSTETRIKAELANYNFKVYLCKGTDSTLIVERKNVVAGDVYIVSGQSNSTGFFTESDTSLFCRTFGKITADLNTGAYDPADTLWAFSNQHPYNNGVGTMGLEIQKQLIQQSGVPNCLINAGFHWSSAAAHAQRTESNPADLHNGYGRMLYRLQKGGLASSVKAYIFRQGESEAYHEGGNWPGNFELLRKNLKQDLANLGKIYVFQIDVIYYPSPVGAEVRDYQRRLPEIYPDLRSLATVGTKEFDGLHYGKEGNKQGGVELSRLIARDFYGLKDTANINSPNIRKIFYKTAEKKQVILVFDEGQELVYPEPYKPNGQVTLDMKDFFYFNGESGSVTSAKVEGNRIILDLRAPQQATTMDLMPMYTPENGPYYPLNGPFIKNAMGMRAFTFFKVPIGEILPVPELAAQLEPSGDVKLTWKKVPGVSEYMLERKLEGETEYMPVAQLDSATYAYIDKDASKSKIAYFRLKGASKLSETADYGYTEIETVIVTGVEKDEDAMFTVFPNPVQRGQQMTVQIKKPVKGTLSLLNSNGQTVSDEPVSQGSDTSVRIPENSEGYHFLRLKTGDKTWSKKVLVR</sequence>
<evidence type="ECO:0000313" key="4">
    <source>
        <dbReference type="Proteomes" id="UP000190897"/>
    </source>
</evidence>
<reference evidence="4" key="1">
    <citation type="submission" date="2017-02" db="EMBL/GenBank/DDBJ databases">
        <authorList>
            <person name="Varghese N."/>
            <person name="Submissions S."/>
        </authorList>
    </citation>
    <scope>NUCLEOTIDE SEQUENCE [LARGE SCALE GENOMIC DNA]</scope>
    <source>
        <strain evidence="4">DSM 22270</strain>
    </source>
</reference>
<proteinExistence type="predicted"/>
<dbReference type="STRING" id="651661.SAMN05660293_01740"/>
<dbReference type="SUPFAM" id="SSF52266">
    <property type="entry name" value="SGNH hydrolase"/>
    <property type="match status" value="1"/>
</dbReference>
<evidence type="ECO:0000256" key="1">
    <source>
        <dbReference type="ARBA" id="ARBA00022801"/>
    </source>
</evidence>
<dbReference type="EMBL" id="FUZA01000002">
    <property type="protein sequence ID" value="SKB72675.1"/>
    <property type="molecule type" value="Genomic_DNA"/>
</dbReference>
<protein>
    <submittedName>
        <fullName evidence="3">Por secretion system C-terminal sorting domain-containing protein</fullName>
    </submittedName>
</protein>
<dbReference type="OrthoDB" id="926075at2"/>
<feature type="domain" description="Sialate O-acetylesterase" evidence="2">
    <location>
        <begin position="142"/>
        <end position="367"/>
    </location>
</feature>
<dbReference type="Proteomes" id="UP000190897">
    <property type="component" value="Unassembled WGS sequence"/>
</dbReference>
<name>A0A1T5DLX6_9BACT</name>
<gene>
    <name evidence="3" type="ORF">SAMN05660293_01740</name>
</gene>